<dbReference type="InterPro" id="IPR006665">
    <property type="entry name" value="OmpA-like"/>
</dbReference>
<proteinExistence type="predicted"/>
<dbReference type="RefSeq" id="WP_395811136.1">
    <property type="nucleotide sequence ID" value="NZ_CP043494.1"/>
</dbReference>
<evidence type="ECO:0000256" key="3">
    <source>
        <dbReference type="ARBA" id="ARBA00023237"/>
    </source>
</evidence>
<evidence type="ECO:0000313" key="8">
    <source>
        <dbReference type="EMBL" id="WNG51175.1"/>
    </source>
</evidence>
<name>A0ABY9X709_9BACT</name>
<dbReference type="Gene3D" id="3.30.1330.60">
    <property type="entry name" value="OmpA-like domain"/>
    <property type="match status" value="1"/>
</dbReference>
<dbReference type="PROSITE" id="PS51123">
    <property type="entry name" value="OMPA_2"/>
    <property type="match status" value="1"/>
</dbReference>
<dbReference type="PANTHER" id="PTHR30329">
    <property type="entry name" value="STATOR ELEMENT OF FLAGELLAR MOTOR COMPLEX"/>
    <property type="match status" value="1"/>
</dbReference>
<evidence type="ECO:0000259" key="7">
    <source>
        <dbReference type="PROSITE" id="PS51123"/>
    </source>
</evidence>
<dbReference type="NCBIfam" id="NF033763">
    <property type="entry name" value="exchanger_TraB"/>
    <property type="match status" value="1"/>
</dbReference>
<evidence type="ECO:0000256" key="6">
    <source>
        <dbReference type="SAM" id="SignalP"/>
    </source>
</evidence>
<accession>A0ABY9X709</accession>
<dbReference type="InterPro" id="IPR006664">
    <property type="entry name" value="OMP_bac"/>
</dbReference>
<dbReference type="Proteomes" id="UP001611383">
    <property type="component" value="Chromosome"/>
</dbReference>
<dbReference type="InterPro" id="IPR036737">
    <property type="entry name" value="OmpA-like_sf"/>
</dbReference>
<evidence type="ECO:0000256" key="4">
    <source>
        <dbReference type="PROSITE-ProRule" id="PRU00473"/>
    </source>
</evidence>
<keyword evidence="9" id="KW-1185">Reference proteome</keyword>
<feature type="region of interest" description="Disordered" evidence="5">
    <location>
        <begin position="504"/>
        <end position="548"/>
    </location>
</feature>
<feature type="chain" id="PRO_5047195626" evidence="6">
    <location>
        <begin position="24"/>
        <end position="548"/>
    </location>
</feature>
<feature type="signal peptide" evidence="6">
    <location>
        <begin position="1"/>
        <end position="23"/>
    </location>
</feature>
<dbReference type="PRINTS" id="PR01021">
    <property type="entry name" value="OMPADOMAIN"/>
</dbReference>
<keyword evidence="3" id="KW-0998">Cell outer membrane</keyword>
<dbReference type="InterPro" id="IPR050330">
    <property type="entry name" value="Bact_OuterMem_StrucFunc"/>
</dbReference>
<keyword evidence="6" id="KW-0732">Signal</keyword>
<dbReference type="SUPFAM" id="SSF103647">
    <property type="entry name" value="TSP type-3 repeat"/>
    <property type="match status" value="1"/>
</dbReference>
<organism evidence="8 9">
    <name type="scientific">Archangium minus</name>
    <dbReference type="NCBI Taxonomy" id="83450"/>
    <lineage>
        <taxon>Bacteria</taxon>
        <taxon>Pseudomonadati</taxon>
        <taxon>Myxococcota</taxon>
        <taxon>Myxococcia</taxon>
        <taxon>Myxococcales</taxon>
        <taxon>Cystobacterineae</taxon>
        <taxon>Archangiaceae</taxon>
        <taxon>Archangium</taxon>
    </lineage>
</organism>
<feature type="domain" description="OmpA-like" evidence="7">
    <location>
        <begin position="392"/>
        <end position="509"/>
    </location>
</feature>
<sequence>MKRSVLIPLGLAVGLFTAGLASAQDARFDVQAFRPLGAAQDLVGVGQTRPISHLSVSGGAYLNFALDPLVLVAAGTNSKSLSIVGNRLQLDIMASVGLLDWIELGLDMPLVMFQSSDNLEAIGTEGFIQSFTPGDLRLTTKVSIPGLRREPAGSGWGGALTFGMGLPTGIQDAFTSDGATTWTPGLMMDYRWESGILLAFNAGFWLRPPREFAGVKWGNAATFGIGAEVPIVRGWGVTAVSTLSGSTPLDKFPDDVRQIPAEFLLGLRWYSGLGLTFTVGGGAGCGCALTSPTLRLFTSVIWVPAITKEYEAIERFKEPPEPKTPLPPPVDPDGDSVIGEGDRCPTAAGPVENGGCPDTDKDNDAVVDRLDRCPEHPAGLRGREGCPLARIEGNKIVILDQVHFATDQDVILPESFPILEEVADELLKHLEIQRVLVEAHTDARASDAYNYDLSRRRAASVMNYLLDSGIAVERLCSAGFGRSRPVASNDSESNMALNRRVEFTIQPPVDGPLPACPPDPAAEQALPPVKQGKKRQTAEPARSASDAR</sequence>
<dbReference type="EMBL" id="CP043494">
    <property type="protein sequence ID" value="WNG51175.1"/>
    <property type="molecule type" value="Genomic_DNA"/>
</dbReference>
<dbReference type="PANTHER" id="PTHR30329:SF21">
    <property type="entry name" value="LIPOPROTEIN YIAD-RELATED"/>
    <property type="match status" value="1"/>
</dbReference>
<keyword evidence="2 4" id="KW-0472">Membrane</keyword>
<gene>
    <name evidence="8" type="primary">traB</name>
    <name evidence="8" type="ORF">F0U60_48875</name>
</gene>
<evidence type="ECO:0000256" key="1">
    <source>
        <dbReference type="ARBA" id="ARBA00004442"/>
    </source>
</evidence>
<feature type="compositionally biased region" description="Pro residues" evidence="5">
    <location>
        <begin position="509"/>
        <end position="520"/>
    </location>
</feature>
<dbReference type="CDD" id="cd07185">
    <property type="entry name" value="OmpA_C-like"/>
    <property type="match status" value="1"/>
</dbReference>
<dbReference type="SUPFAM" id="SSF103088">
    <property type="entry name" value="OmpA-like"/>
    <property type="match status" value="1"/>
</dbReference>
<reference evidence="8 9" key="1">
    <citation type="submission" date="2019-08" db="EMBL/GenBank/DDBJ databases">
        <title>Archangium and Cystobacter genomes.</title>
        <authorList>
            <person name="Chen I.-C.K."/>
            <person name="Wielgoss S."/>
        </authorList>
    </citation>
    <scope>NUCLEOTIDE SEQUENCE [LARGE SCALE GENOMIC DNA]</scope>
    <source>
        <strain evidence="8 9">Cbm 6</strain>
    </source>
</reference>
<protein>
    <submittedName>
        <fullName evidence="8">Outer membrane exchange protein TraB</fullName>
    </submittedName>
</protein>
<evidence type="ECO:0000256" key="2">
    <source>
        <dbReference type="ARBA" id="ARBA00023136"/>
    </source>
</evidence>
<evidence type="ECO:0000313" key="9">
    <source>
        <dbReference type="Proteomes" id="UP001611383"/>
    </source>
</evidence>
<dbReference type="InterPro" id="IPR028974">
    <property type="entry name" value="TSP_type-3_rpt"/>
</dbReference>
<dbReference type="Pfam" id="PF00691">
    <property type="entry name" value="OmpA"/>
    <property type="match status" value="1"/>
</dbReference>
<comment type="subcellular location">
    <subcellularLocation>
        <location evidence="1">Cell outer membrane</location>
    </subcellularLocation>
</comment>
<evidence type="ECO:0000256" key="5">
    <source>
        <dbReference type="SAM" id="MobiDB-lite"/>
    </source>
</evidence>